<comment type="caution">
    <text evidence="3">The sequence shown here is derived from an EMBL/GenBank/DDBJ whole genome shotgun (WGS) entry which is preliminary data.</text>
</comment>
<evidence type="ECO:0000313" key="3">
    <source>
        <dbReference type="EMBL" id="MBB5705509.1"/>
    </source>
</evidence>
<dbReference type="InterPro" id="IPR002938">
    <property type="entry name" value="FAD-bd"/>
</dbReference>
<feature type="transmembrane region" description="Helical" evidence="1">
    <location>
        <begin position="6"/>
        <end position="27"/>
    </location>
</feature>
<keyword evidence="4" id="KW-1185">Reference proteome</keyword>
<accession>A0A7W9EPI3</accession>
<sequence length="102" mass="11272">MNEDPVIIVGGGPAGMVAGLLLARAGVRVQARRWKPTVRMQALQRFAHRRVIEPMLRGEIARAPLAVRLLDRIPLLRRIPGRVLGLGFGRRHVESPLAKDVS</sequence>
<dbReference type="Proteomes" id="UP000537161">
    <property type="component" value="Unassembled WGS sequence"/>
</dbReference>
<gene>
    <name evidence="3" type="ORF">FHR21_000842</name>
</gene>
<organism evidence="3 4">
    <name type="scientific">Sphingopyxis panaciterrulae</name>
    <dbReference type="NCBI Taxonomy" id="462372"/>
    <lineage>
        <taxon>Bacteria</taxon>
        <taxon>Pseudomonadati</taxon>
        <taxon>Pseudomonadota</taxon>
        <taxon>Alphaproteobacteria</taxon>
        <taxon>Sphingomonadales</taxon>
        <taxon>Sphingomonadaceae</taxon>
        <taxon>Sphingopyxis</taxon>
    </lineage>
</organism>
<evidence type="ECO:0000259" key="2">
    <source>
        <dbReference type="Pfam" id="PF01494"/>
    </source>
</evidence>
<proteinExistence type="predicted"/>
<evidence type="ECO:0000256" key="1">
    <source>
        <dbReference type="SAM" id="Phobius"/>
    </source>
</evidence>
<keyword evidence="1" id="KW-0472">Membrane</keyword>
<dbReference type="Gene3D" id="3.50.50.60">
    <property type="entry name" value="FAD/NAD(P)-binding domain"/>
    <property type="match status" value="1"/>
</dbReference>
<dbReference type="InterPro" id="IPR036188">
    <property type="entry name" value="FAD/NAD-bd_sf"/>
</dbReference>
<dbReference type="RefSeq" id="WP_184095661.1">
    <property type="nucleotide sequence ID" value="NZ_JACIJH010000002.1"/>
</dbReference>
<keyword evidence="1" id="KW-0812">Transmembrane</keyword>
<keyword evidence="1" id="KW-1133">Transmembrane helix</keyword>
<dbReference type="SUPFAM" id="SSF51905">
    <property type="entry name" value="FAD/NAD(P)-binding domain"/>
    <property type="match status" value="1"/>
</dbReference>
<evidence type="ECO:0000313" key="4">
    <source>
        <dbReference type="Proteomes" id="UP000537161"/>
    </source>
</evidence>
<dbReference type="Pfam" id="PF01494">
    <property type="entry name" value="FAD_binding_3"/>
    <property type="match status" value="1"/>
</dbReference>
<dbReference type="EMBL" id="JACIJH010000002">
    <property type="protein sequence ID" value="MBB5705509.1"/>
    <property type="molecule type" value="Genomic_DNA"/>
</dbReference>
<dbReference type="AlphaFoldDB" id="A0A7W9EPI3"/>
<feature type="domain" description="FAD-binding" evidence="2">
    <location>
        <begin position="5"/>
        <end position="29"/>
    </location>
</feature>
<dbReference type="GO" id="GO:0071949">
    <property type="term" value="F:FAD binding"/>
    <property type="evidence" value="ECO:0007669"/>
    <property type="project" value="InterPro"/>
</dbReference>
<protein>
    <submittedName>
        <fullName evidence="3">2-polyprenyl-6-methoxyphenol hydroxylase-like FAD-dependent oxidoreductase</fullName>
    </submittedName>
</protein>
<reference evidence="3 4" key="1">
    <citation type="submission" date="2020-08" db="EMBL/GenBank/DDBJ databases">
        <title>Genomic Encyclopedia of Type Strains, Phase IV (KMG-IV): sequencing the most valuable type-strain genomes for metagenomic binning, comparative biology and taxonomic classification.</title>
        <authorList>
            <person name="Goeker M."/>
        </authorList>
    </citation>
    <scope>NUCLEOTIDE SEQUENCE [LARGE SCALE GENOMIC DNA]</scope>
    <source>
        <strain evidence="3 4">DSM 27163</strain>
    </source>
</reference>
<name>A0A7W9EPI3_9SPHN</name>